<feature type="domain" description="Secretion system C-terminal sorting" evidence="4">
    <location>
        <begin position="1062"/>
        <end position="1138"/>
    </location>
</feature>
<proteinExistence type="predicted"/>
<dbReference type="InterPro" id="IPR005135">
    <property type="entry name" value="Endo/exonuclease/phosphatase"/>
</dbReference>
<protein>
    <submittedName>
        <fullName evidence="5">T9SS type A sorting domain-containing protein</fullName>
    </submittedName>
</protein>
<dbReference type="InterPro" id="IPR036691">
    <property type="entry name" value="Endo/exonu/phosph_ase_sf"/>
</dbReference>
<comment type="caution">
    <text evidence="5">The sequence shown here is derived from an EMBL/GenBank/DDBJ whole genome shotgun (WGS) entry which is preliminary data.</text>
</comment>
<evidence type="ECO:0000313" key="5">
    <source>
        <dbReference type="EMBL" id="MCV9928967.1"/>
    </source>
</evidence>
<dbReference type="AlphaFoldDB" id="A0A9X2ZHT7"/>
<organism evidence="5 6">
    <name type="scientific">Flavobacterium shii</name>
    <dbReference type="NCBI Taxonomy" id="2987687"/>
    <lineage>
        <taxon>Bacteria</taxon>
        <taxon>Pseudomonadati</taxon>
        <taxon>Bacteroidota</taxon>
        <taxon>Flavobacteriia</taxon>
        <taxon>Flavobacteriales</taxon>
        <taxon>Flavobacteriaceae</taxon>
        <taxon>Flavobacterium</taxon>
    </lineage>
</organism>
<dbReference type="NCBIfam" id="TIGR04183">
    <property type="entry name" value="Por_Secre_tail"/>
    <property type="match status" value="1"/>
</dbReference>
<feature type="signal peptide" evidence="2">
    <location>
        <begin position="1"/>
        <end position="21"/>
    </location>
</feature>
<dbReference type="Gene3D" id="3.60.10.10">
    <property type="entry name" value="Endonuclease/exonuclease/phosphatase"/>
    <property type="match status" value="1"/>
</dbReference>
<keyword evidence="6" id="KW-1185">Reference proteome</keyword>
<dbReference type="Proteomes" id="UP001151079">
    <property type="component" value="Unassembled WGS sequence"/>
</dbReference>
<evidence type="ECO:0000259" key="3">
    <source>
        <dbReference type="Pfam" id="PF03372"/>
    </source>
</evidence>
<gene>
    <name evidence="5" type="ORF">OIU83_14980</name>
</gene>
<dbReference type="SUPFAM" id="SSF56219">
    <property type="entry name" value="DNase I-like"/>
    <property type="match status" value="1"/>
</dbReference>
<name>A0A9X2ZHT7_9FLAO</name>
<dbReference type="InterPro" id="IPR026444">
    <property type="entry name" value="Secre_tail"/>
</dbReference>
<dbReference type="GO" id="GO:0003824">
    <property type="term" value="F:catalytic activity"/>
    <property type="evidence" value="ECO:0007669"/>
    <property type="project" value="InterPro"/>
</dbReference>
<evidence type="ECO:0000256" key="2">
    <source>
        <dbReference type="SAM" id="SignalP"/>
    </source>
</evidence>
<sequence length="1140" mass="123400">MKNRYSLRHLMAFLSFFYCFSANLFAQATNPLPQVLPYTQNFSALAASSTTYPLGFQGWLVSSAQNTATYSTVLTGDKALIANSTAATNSGNIHNYNGKIGFLNTTSADFAIGFAFSSVNDKAIQVQYDAMVIRNLYDGVAVNRLQELALQYRVGTSGAFITLLSTAYSNDSTTPQTGAVVTPLDLQTTRVKVTLPADCDNQAVVQIRWIARLASGSLGSRQSFAIDNIDIRSDIVAPVNATGYPKVANILSDEFDFSNKIDEVGKTYYVLVPSSDAAPTTLQIKSGLNAGGTAALQSGFLDITDETQVYSKTFIGLALNTSYSVYSISEDAYGNIQATANKLDVTTSNVVLPKITTSVAAINFDESVEQNFNSSALSYQIQGTNLTNPVTVTASANFEVSKDNVTFQSSVVYDLASFAGNATPTVYVRFTPNAVGSFTGQITHDSTGTTSKIVTLSGNGIDPYNQDFNDANVLTNSGWTAYNVAGPINTWVSTATNPRSAPRAVVMNGYSDSGVSKDWLISPKLRLDNFDKFPLLSFYSRKYFAGPSLKLMVSTDYDGKSSPETATWTELNGNFPSVTAAYVQSQYISLAAYKTDHTYVAWVYETLSGGGSGNAAEWTIDDVSITNDLGYVDSNSNLDFGDVNPNAISASKSFIFKAGGYGNTTITASADYQVSLDNTSFSSSVIVTEADALTGKTIYARFTPSTKALAIAGTLTVTGTALNKQIGTLTGSSLPKVDTFDIVTYNLEFFGTAVKDATGKEFGPTDNVLQVENVAKVMNKLDADVYVVQEVSDEPSLDALIQKININGKTFDKVISPSWSYSFNPADPNFPPQKLVVIYNTKTATVKSARVMFKDFYDGLRAGTETLVNYPGTNANFFSSGRLPYMVQIETNVGGVKKLLNLVDLHARANSGTDISKYNMRKYDAQVLKDSLDRYYSKSNLIILGDYNDDVKASVITPNPSSYKAFVDDTANYNALTLDISKAGAFSFLSSGGFLDHIMISNELNNEYIANSTAVYDPRSDINNYVNTTSDHGPVIARFELKDSNLGTIDFETKNGFAVKAYPNPATDVVNIVVKTEDSKKLKLRLYDITGRMIGSPIDVNGDQEKSTSVIQISDLKSGIYIYTLTENNKVVFKDKIIKK</sequence>
<dbReference type="Pfam" id="PF18962">
    <property type="entry name" value="Por_Secre_tail"/>
    <property type="match status" value="1"/>
</dbReference>
<feature type="chain" id="PRO_5040862195" evidence="2">
    <location>
        <begin position="22"/>
        <end position="1140"/>
    </location>
</feature>
<dbReference type="RefSeq" id="WP_264207074.1">
    <property type="nucleotide sequence ID" value="NZ_JAOZEW010000016.1"/>
</dbReference>
<evidence type="ECO:0000259" key="4">
    <source>
        <dbReference type="Pfam" id="PF18962"/>
    </source>
</evidence>
<feature type="domain" description="Endonuclease/exonuclease/phosphatase" evidence="3">
    <location>
        <begin position="743"/>
        <end position="1032"/>
    </location>
</feature>
<keyword evidence="1 2" id="KW-0732">Signal</keyword>
<reference evidence="5" key="1">
    <citation type="submission" date="2022-10" db="EMBL/GenBank/DDBJ databases">
        <title>Two novel species of Flavobacterium.</title>
        <authorList>
            <person name="Liu Q."/>
            <person name="Xin Y.-H."/>
        </authorList>
    </citation>
    <scope>NUCLEOTIDE SEQUENCE</scope>
    <source>
        <strain evidence="5">LS1R49</strain>
    </source>
</reference>
<dbReference type="EMBL" id="JAOZEW010000016">
    <property type="protein sequence ID" value="MCV9928967.1"/>
    <property type="molecule type" value="Genomic_DNA"/>
</dbReference>
<evidence type="ECO:0000256" key="1">
    <source>
        <dbReference type="ARBA" id="ARBA00022729"/>
    </source>
</evidence>
<evidence type="ECO:0000313" key="6">
    <source>
        <dbReference type="Proteomes" id="UP001151079"/>
    </source>
</evidence>
<dbReference type="Pfam" id="PF03372">
    <property type="entry name" value="Exo_endo_phos"/>
    <property type="match status" value="1"/>
</dbReference>
<accession>A0A9X2ZHT7</accession>